<dbReference type="Proteomes" id="UP000644140">
    <property type="component" value="Chromosome"/>
</dbReference>
<evidence type="ECO:0000256" key="3">
    <source>
        <dbReference type="ARBA" id="ARBA00023163"/>
    </source>
</evidence>
<dbReference type="AlphaFoldDB" id="A0A8I1ALE1"/>
<reference evidence="4" key="1">
    <citation type="submission" date="2022-02" db="EMBL/GenBank/DDBJ databases">
        <title>Characterization of Tn125 harboring carbapenem-resistant Acinetobacter bereziniae clinical isolates.</title>
        <authorList>
            <person name="Wong N.-K."/>
            <person name="Pan Q."/>
        </authorList>
    </citation>
    <scope>NUCLEOTIDE SEQUENCE</scope>
    <source>
        <strain evidence="4">GD03393</strain>
    </source>
</reference>
<dbReference type="InterPro" id="IPR018060">
    <property type="entry name" value="HTH_AraC"/>
</dbReference>
<dbReference type="InterPro" id="IPR020449">
    <property type="entry name" value="Tscrpt_reg_AraC-type_HTH"/>
</dbReference>
<dbReference type="GO" id="GO:0003700">
    <property type="term" value="F:DNA-binding transcription factor activity"/>
    <property type="evidence" value="ECO:0007669"/>
    <property type="project" value="InterPro"/>
</dbReference>
<keyword evidence="1" id="KW-0805">Transcription regulation</keyword>
<dbReference type="SUPFAM" id="SSF46689">
    <property type="entry name" value="Homeodomain-like"/>
    <property type="match status" value="1"/>
</dbReference>
<keyword evidence="3" id="KW-0804">Transcription</keyword>
<dbReference type="GO" id="GO:0005829">
    <property type="term" value="C:cytosol"/>
    <property type="evidence" value="ECO:0007669"/>
    <property type="project" value="TreeGrafter"/>
</dbReference>
<evidence type="ECO:0000313" key="4">
    <source>
        <dbReference type="EMBL" id="UUN99872.1"/>
    </source>
</evidence>
<organism evidence="4 5">
    <name type="scientific">Acinetobacter bereziniae</name>
    <name type="common">Acinetobacter genomosp. 10</name>
    <dbReference type="NCBI Taxonomy" id="106648"/>
    <lineage>
        <taxon>Bacteria</taxon>
        <taxon>Pseudomonadati</taxon>
        <taxon>Pseudomonadota</taxon>
        <taxon>Gammaproteobacteria</taxon>
        <taxon>Moraxellales</taxon>
        <taxon>Moraxellaceae</taxon>
        <taxon>Acinetobacter</taxon>
    </lineage>
</organism>
<keyword evidence="2" id="KW-0238">DNA-binding</keyword>
<gene>
    <name evidence="4" type="ORF">I9054_010650</name>
</gene>
<accession>A0A8I1ALE1</accession>
<dbReference type="PANTHER" id="PTHR47894:SF4">
    <property type="entry name" value="HTH-TYPE TRANSCRIPTIONAL REGULATOR GADX"/>
    <property type="match status" value="1"/>
</dbReference>
<evidence type="ECO:0000256" key="1">
    <source>
        <dbReference type="ARBA" id="ARBA00023015"/>
    </source>
</evidence>
<dbReference type="Gene3D" id="1.10.10.60">
    <property type="entry name" value="Homeodomain-like"/>
    <property type="match status" value="1"/>
</dbReference>
<dbReference type="PANTHER" id="PTHR47894">
    <property type="entry name" value="HTH-TYPE TRANSCRIPTIONAL REGULATOR GADX"/>
    <property type="match status" value="1"/>
</dbReference>
<dbReference type="Pfam" id="PF12833">
    <property type="entry name" value="HTH_18"/>
    <property type="match status" value="1"/>
</dbReference>
<dbReference type="RefSeq" id="WP_121774381.1">
    <property type="nucleotide sequence ID" value="NZ_BKNL01000059.1"/>
</dbReference>
<dbReference type="EMBL" id="CP092085">
    <property type="protein sequence ID" value="UUN99872.1"/>
    <property type="molecule type" value="Genomic_DNA"/>
</dbReference>
<proteinExistence type="predicted"/>
<evidence type="ECO:0000313" key="5">
    <source>
        <dbReference type="Proteomes" id="UP000644140"/>
    </source>
</evidence>
<dbReference type="SMART" id="SM00342">
    <property type="entry name" value="HTH_ARAC"/>
    <property type="match status" value="1"/>
</dbReference>
<sequence>MNDLIAIAKTAINQQQYLPFSIYCSHKEQIISNVPIIKPLLIFILNGEKQLGTSELVTCQSGTFVFLSNSSRIDMRNIPHQEEYFAVLIDFEQEDFTDLPMNPQPPVEYLQGDINTILKTALLQYMQLAIMSSVGVIKYRKKELLSILYYLGYRDVSNINQTHRFSEKIHRMIANNLTLDWTAELIAADLFMSSSTLRRKLKNEGENIQDIRSRTRLSHGLHLLQTTQLNIGHIANQCGYQSQSRFTEQFKVLFGMTPREIRKSIMK</sequence>
<evidence type="ECO:0000256" key="2">
    <source>
        <dbReference type="ARBA" id="ARBA00023125"/>
    </source>
</evidence>
<dbReference type="PRINTS" id="PR00032">
    <property type="entry name" value="HTHARAC"/>
</dbReference>
<protein>
    <submittedName>
        <fullName evidence="4">AraC family transcriptional regulator</fullName>
    </submittedName>
</protein>
<dbReference type="InterPro" id="IPR009057">
    <property type="entry name" value="Homeodomain-like_sf"/>
</dbReference>
<dbReference type="PROSITE" id="PS01124">
    <property type="entry name" value="HTH_ARAC_FAMILY_2"/>
    <property type="match status" value="1"/>
</dbReference>
<name>A0A8I1ALE1_ACIBZ</name>
<dbReference type="GO" id="GO:0000976">
    <property type="term" value="F:transcription cis-regulatory region binding"/>
    <property type="evidence" value="ECO:0007669"/>
    <property type="project" value="TreeGrafter"/>
</dbReference>